<evidence type="ECO:0000313" key="1">
    <source>
        <dbReference type="EMBL" id="KAJ3001207.1"/>
    </source>
</evidence>
<protein>
    <submittedName>
        <fullName evidence="1">Uncharacterized protein</fullName>
    </submittedName>
</protein>
<organism evidence="1 2">
    <name type="scientific">Trametes sanguinea</name>
    <dbReference type="NCBI Taxonomy" id="158606"/>
    <lineage>
        <taxon>Eukaryota</taxon>
        <taxon>Fungi</taxon>
        <taxon>Dikarya</taxon>
        <taxon>Basidiomycota</taxon>
        <taxon>Agaricomycotina</taxon>
        <taxon>Agaricomycetes</taxon>
        <taxon>Polyporales</taxon>
        <taxon>Polyporaceae</taxon>
        <taxon>Trametes</taxon>
    </lineage>
</organism>
<dbReference type="EMBL" id="JANSHE010001772">
    <property type="protein sequence ID" value="KAJ3001207.1"/>
    <property type="molecule type" value="Genomic_DNA"/>
</dbReference>
<proteinExistence type="predicted"/>
<name>A0ACC1PRY0_9APHY</name>
<keyword evidence="2" id="KW-1185">Reference proteome</keyword>
<sequence length="227" mass="25416">MSASPQIFTATSAYSLAFVTGVGIAAYLAAKSLLPKNASWQDRVTFIWLAFDGMIHYTLEGSFVYYSLFGRQVNTSSGPMAQMCEFPIGPEYAVLSHRSVGKEYALADSRWGTADPTIVSLELLTVFGVGTMCFYVLKQLIQRDPARHYWIVVLSTSEIYGGWMTFCPEWLTGSPSLDTSNALFLWVYLVFMNIIWVFIPLWLMYDSYGHIASSLRLAQTAADTKKN</sequence>
<evidence type="ECO:0000313" key="2">
    <source>
        <dbReference type="Proteomes" id="UP001144978"/>
    </source>
</evidence>
<accession>A0ACC1PRY0</accession>
<reference evidence="1" key="1">
    <citation type="submission" date="2022-08" db="EMBL/GenBank/DDBJ databases">
        <title>Genome Sequence of Pycnoporus sanguineus.</title>
        <authorList>
            <person name="Buettner E."/>
        </authorList>
    </citation>
    <scope>NUCLEOTIDE SEQUENCE</scope>
    <source>
        <strain evidence="1">CG-C14</strain>
    </source>
</reference>
<dbReference type="Proteomes" id="UP001144978">
    <property type="component" value="Unassembled WGS sequence"/>
</dbReference>
<comment type="caution">
    <text evidence="1">The sequence shown here is derived from an EMBL/GenBank/DDBJ whole genome shotgun (WGS) entry which is preliminary data.</text>
</comment>
<gene>
    <name evidence="1" type="ORF">NUW54_g6579</name>
</gene>